<evidence type="ECO:0000256" key="2">
    <source>
        <dbReference type="SAM" id="MobiDB-lite"/>
    </source>
</evidence>
<protein>
    <submittedName>
        <fullName evidence="4">Amino acid dehydrogenase</fullName>
    </submittedName>
</protein>
<dbReference type="Gene3D" id="3.40.50.410">
    <property type="entry name" value="von Willebrand factor, type A domain"/>
    <property type="match status" value="1"/>
</dbReference>
<dbReference type="EMBL" id="MWPX01000035">
    <property type="protein sequence ID" value="OUM46762.1"/>
    <property type="molecule type" value="Genomic_DNA"/>
</dbReference>
<evidence type="ECO:0000313" key="4">
    <source>
        <dbReference type="EMBL" id="OUM46762.1"/>
    </source>
</evidence>
<proteinExistence type="predicted"/>
<dbReference type="InterPro" id="IPR002035">
    <property type="entry name" value="VWF_A"/>
</dbReference>
<evidence type="ECO:0000259" key="3">
    <source>
        <dbReference type="PROSITE" id="PS50234"/>
    </source>
</evidence>
<evidence type="ECO:0000313" key="5">
    <source>
        <dbReference type="Proteomes" id="UP000195321"/>
    </source>
</evidence>
<gene>
    <name evidence="4" type="ORF">BW425_21870</name>
</gene>
<keyword evidence="1" id="KW-0175">Coiled coil</keyword>
<feature type="domain" description="VWFA" evidence="3">
    <location>
        <begin position="196"/>
        <end position="383"/>
    </location>
</feature>
<dbReference type="SMART" id="SM00327">
    <property type="entry name" value="VWA"/>
    <property type="match status" value="1"/>
</dbReference>
<feature type="region of interest" description="Disordered" evidence="2">
    <location>
        <begin position="57"/>
        <end position="76"/>
    </location>
</feature>
<name>A0A1Y3MGP1_9BACI</name>
<dbReference type="Proteomes" id="UP000195321">
    <property type="component" value="Unassembled WGS sequence"/>
</dbReference>
<dbReference type="PROSITE" id="PS50234">
    <property type="entry name" value="VWFA"/>
    <property type="match status" value="1"/>
</dbReference>
<dbReference type="SUPFAM" id="SSF53300">
    <property type="entry name" value="vWA-like"/>
    <property type="match status" value="1"/>
</dbReference>
<dbReference type="Pfam" id="PF00092">
    <property type="entry name" value="VWA"/>
    <property type="match status" value="1"/>
</dbReference>
<comment type="caution">
    <text evidence="4">The sequence shown here is derived from an EMBL/GenBank/DDBJ whole genome shotgun (WGS) entry which is preliminary data.</text>
</comment>
<dbReference type="AlphaFoldDB" id="A0A1Y3MGP1"/>
<organism evidence="4 5">
    <name type="scientific">Bacillus pseudomycoides</name>
    <dbReference type="NCBI Taxonomy" id="64104"/>
    <lineage>
        <taxon>Bacteria</taxon>
        <taxon>Bacillati</taxon>
        <taxon>Bacillota</taxon>
        <taxon>Bacilli</taxon>
        <taxon>Bacillales</taxon>
        <taxon>Bacillaceae</taxon>
        <taxon>Bacillus</taxon>
        <taxon>Bacillus cereus group</taxon>
    </lineage>
</organism>
<dbReference type="InterPro" id="IPR036465">
    <property type="entry name" value="vWFA_dom_sf"/>
</dbReference>
<accession>A0A1Y3MGP1</accession>
<reference evidence="4 5" key="1">
    <citation type="submission" date="2017-02" db="EMBL/GenBank/DDBJ databases">
        <title>Bacillus pseudomycoides isolate FSL K6-0042.</title>
        <authorList>
            <person name="Kovac J."/>
        </authorList>
    </citation>
    <scope>NUCLEOTIDE SEQUENCE [LARGE SCALE GENOMIC DNA]</scope>
    <source>
        <strain evidence="4 5">FSL K6-0042</strain>
    </source>
</reference>
<feature type="coiled-coil region" evidence="1">
    <location>
        <begin position="441"/>
        <end position="468"/>
    </location>
</feature>
<evidence type="ECO:0000256" key="1">
    <source>
        <dbReference type="SAM" id="Coils"/>
    </source>
</evidence>
<sequence>MNVFSEMKDYSVIIIRKWDLLYVNMIGGRNVKRLYKLTLICIIFIFCNACSTQTETTKTENKNVSQKENKKRNNEKQVVHSIPVTFEDMAKYPNGKYNGKYKVGLLDISKESEPIMKEVARDTESNIKSVDLKNKSNSEQAELYVHTMYSLLKQDITPLDKIPLQILEIGGFEEKEKSSTGTKGEQENKENSGNYNIEILLDASGSMAGKVDGKMKMDIAKEAIQQFVSGLPETVNVSLRVYGHKGSNEEKDKAASCGAIENVYTLQKYDQTTFRQSLDGFQPVGWTPLAEAIKKSTETFQSAKTDDKNIMYVVSDGVETCGGNPVEEAKKISNSNIKPIMNIIGFQVDHEAEKQLKEIAEVSKGKYVLANNAKELQDQFEETGKDITSRRLKAGGAQVDLNMASISDKMKLDEYERKTKENIRSVQIAMKYTVTILYKDEKMSQQLADEIEKRINDLTKKQEKQVEMAYSQFQEKIKKHYEEMSRSIKSE</sequence>